<feature type="chain" id="PRO_5046144461" description="chitinase" evidence="4">
    <location>
        <begin position="20"/>
        <end position="447"/>
    </location>
</feature>
<dbReference type="InterPro" id="IPR011583">
    <property type="entry name" value="Chitinase_II/V-like_cat"/>
</dbReference>
<evidence type="ECO:0000313" key="7">
    <source>
        <dbReference type="EMBL" id="KAK7422515.1"/>
    </source>
</evidence>
<evidence type="ECO:0000256" key="3">
    <source>
        <dbReference type="PROSITE-ProRule" id="PRU00261"/>
    </source>
</evidence>
<gene>
    <name evidence="7" type="ORF">QQX98_001527</name>
</gene>
<evidence type="ECO:0000256" key="1">
    <source>
        <dbReference type="ARBA" id="ARBA00012729"/>
    </source>
</evidence>
<proteinExistence type="predicted"/>
<dbReference type="InterPro" id="IPR017853">
    <property type="entry name" value="GH"/>
</dbReference>
<organism evidence="7 8">
    <name type="scientific">Neonectria punicea</name>
    <dbReference type="NCBI Taxonomy" id="979145"/>
    <lineage>
        <taxon>Eukaryota</taxon>
        <taxon>Fungi</taxon>
        <taxon>Dikarya</taxon>
        <taxon>Ascomycota</taxon>
        <taxon>Pezizomycotina</taxon>
        <taxon>Sordariomycetes</taxon>
        <taxon>Hypocreomycetidae</taxon>
        <taxon>Hypocreales</taxon>
        <taxon>Nectriaceae</taxon>
        <taxon>Neonectria</taxon>
    </lineage>
</organism>
<feature type="domain" description="GH18" evidence="6">
    <location>
        <begin position="21"/>
        <end position="429"/>
    </location>
</feature>
<feature type="disulfide bond" evidence="3">
    <location>
        <begin position="315"/>
        <end position="327"/>
    </location>
</feature>
<dbReference type="Proteomes" id="UP001498476">
    <property type="component" value="Unassembled WGS sequence"/>
</dbReference>
<reference evidence="7 8" key="1">
    <citation type="journal article" date="2025" name="Microbiol. Resour. Announc.">
        <title>Draft genome sequences for Neonectria magnoliae and Neonectria punicea, canker pathogens of Liriodendron tulipifera and Acer saccharum in West Virginia.</title>
        <authorList>
            <person name="Petronek H.M."/>
            <person name="Kasson M.T."/>
            <person name="Metheny A.M."/>
            <person name="Stauder C.M."/>
            <person name="Lovett B."/>
            <person name="Lynch S.C."/>
            <person name="Garnas J.R."/>
            <person name="Kasson L.R."/>
            <person name="Stajich J.E."/>
        </authorList>
    </citation>
    <scope>NUCLEOTIDE SEQUENCE [LARGE SCALE GENOMIC DNA]</scope>
    <source>
        <strain evidence="7 8">NRRL 64653</strain>
    </source>
</reference>
<dbReference type="Gene3D" id="3.30.60.10">
    <property type="entry name" value="Endochitinase-like"/>
    <property type="match status" value="1"/>
</dbReference>
<dbReference type="EMBL" id="JAZAVJ010000015">
    <property type="protein sequence ID" value="KAK7422515.1"/>
    <property type="molecule type" value="Genomic_DNA"/>
</dbReference>
<dbReference type="PROSITE" id="PS50941">
    <property type="entry name" value="CHIT_BIND_I_2"/>
    <property type="match status" value="1"/>
</dbReference>
<dbReference type="EC" id="3.2.1.14" evidence="1"/>
<feature type="disulfide bond" evidence="3">
    <location>
        <begin position="320"/>
        <end position="334"/>
    </location>
</feature>
<dbReference type="InterPro" id="IPR001223">
    <property type="entry name" value="Glyco_hydro18_cat"/>
</dbReference>
<comment type="caution">
    <text evidence="3">Lacks conserved residue(s) required for the propagation of feature annotation.</text>
</comment>
<evidence type="ECO:0000313" key="8">
    <source>
        <dbReference type="Proteomes" id="UP001498476"/>
    </source>
</evidence>
<dbReference type="CDD" id="cd11618">
    <property type="entry name" value="ChtBD1_1"/>
    <property type="match status" value="1"/>
</dbReference>
<dbReference type="SUPFAM" id="SSF51445">
    <property type="entry name" value="(Trans)glycosidases"/>
    <property type="match status" value="1"/>
</dbReference>
<dbReference type="InterPro" id="IPR050314">
    <property type="entry name" value="Glycosyl_Hydrlase_18"/>
</dbReference>
<dbReference type="SUPFAM" id="SSF57016">
    <property type="entry name" value="Plant lectins/antimicrobial peptides"/>
    <property type="match status" value="1"/>
</dbReference>
<comment type="caution">
    <text evidence="7">The sequence shown here is derived from an EMBL/GenBank/DDBJ whole genome shotgun (WGS) entry which is preliminary data.</text>
</comment>
<evidence type="ECO:0000259" key="5">
    <source>
        <dbReference type="PROSITE" id="PS50941"/>
    </source>
</evidence>
<dbReference type="Gene3D" id="3.20.20.80">
    <property type="entry name" value="Glycosidases"/>
    <property type="match status" value="1"/>
</dbReference>
<accession>A0ABR1HMS1</accession>
<dbReference type="InterPro" id="IPR001002">
    <property type="entry name" value="Chitin-bd_1"/>
</dbReference>
<dbReference type="PANTHER" id="PTHR11177:SF337">
    <property type="entry name" value="CHITINASE"/>
    <property type="match status" value="1"/>
</dbReference>
<dbReference type="SMART" id="SM00270">
    <property type="entry name" value="ChtBD1"/>
    <property type="match status" value="1"/>
</dbReference>
<feature type="domain" description="Chitin-binding type-1" evidence="5">
    <location>
        <begin position="304"/>
        <end position="347"/>
    </location>
</feature>
<keyword evidence="2 3" id="KW-0147">Chitin-binding</keyword>
<evidence type="ECO:0000256" key="2">
    <source>
        <dbReference type="ARBA" id="ARBA00022669"/>
    </source>
</evidence>
<keyword evidence="8" id="KW-1185">Reference proteome</keyword>
<feature type="signal peptide" evidence="4">
    <location>
        <begin position="1"/>
        <end position="19"/>
    </location>
</feature>
<keyword evidence="3" id="KW-1015">Disulfide bond</keyword>
<dbReference type="SMART" id="SM00636">
    <property type="entry name" value="Glyco_18"/>
    <property type="match status" value="1"/>
</dbReference>
<dbReference type="InterPro" id="IPR036861">
    <property type="entry name" value="Endochitinase-like_sf"/>
</dbReference>
<dbReference type="Pfam" id="PF00704">
    <property type="entry name" value="Glyco_hydro_18"/>
    <property type="match status" value="1"/>
</dbReference>
<name>A0ABR1HMS1_9HYPO</name>
<protein>
    <recommendedName>
        <fullName evidence="1">chitinase</fullName>
        <ecNumber evidence="1">3.2.1.14</ecNumber>
    </recommendedName>
</protein>
<dbReference type="PANTHER" id="PTHR11177">
    <property type="entry name" value="CHITINASE"/>
    <property type="match status" value="1"/>
</dbReference>
<sequence>MRSPLLMLGAAALATAAVAEPKYVLYFDQYHVTDLPDKSTAAGINYVITAFANSSLFASEPAGVYTPFKPLSEVRALFDDGAKVCMAIGGWADLNGFAEGAKTDKTRKRFARNVASTLDRLGYDCVDVDWEYPGGNGEDYKRIPNSKKTDEIESYPKLLAEIKSAIGDKELSIAVPGLERDMIAYTAKQVRKINKAVDFVNVMTYDLMNRRGTTTAHHVSIQGTLKAIETYIARGFPASKLIGGIPFYAKWFTTKKGVKCTGPTGCPTELFEAADGSDTGLSGAVTFEKSNFTPAPSNLTVSADASCGAGTSFKCGEGSCCSQFGFCGDSAGHCGTGCQADYGKCDGTDVLASFQKALKNGQTDLAAGAEWYWDADTSLFWSWDTPDLITKKISILLNSGLGGFMAWSLGEDGHDWSHLTAMQKGIKAFSKRSTGYYHARSHVGRRR</sequence>
<evidence type="ECO:0000256" key="4">
    <source>
        <dbReference type="SAM" id="SignalP"/>
    </source>
</evidence>
<evidence type="ECO:0000259" key="6">
    <source>
        <dbReference type="PROSITE" id="PS51910"/>
    </source>
</evidence>
<keyword evidence="4" id="KW-0732">Signal</keyword>
<dbReference type="PROSITE" id="PS51910">
    <property type="entry name" value="GH18_2"/>
    <property type="match status" value="1"/>
</dbReference>